<dbReference type="HOGENOM" id="CLU_1503455_0_0_1"/>
<sequence length="179" mass="19765">MRDGLAEADDGDDGISGEGSELEQTDEGMTVMKKIKKGRVGRENDSGNPRRLCPGSSFIVSLARGRAVQGCTRVYLSFAPVCDLDQMHANDKRRPALFTGVTDAEHPLVYILNPSLEESIPNGPRIYVVPSSFMRKTEERKQASKTALQRYWKSANRVPVAPVSAWVLWSCQLGQVQGR</sequence>
<dbReference type="GeneID" id="25327735"/>
<evidence type="ECO:0000313" key="2">
    <source>
        <dbReference type="EMBL" id="KIW57251.1"/>
    </source>
</evidence>
<protein>
    <submittedName>
        <fullName evidence="2">Uncharacterized protein</fullName>
    </submittedName>
</protein>
<dbReference type="Proteomes" id="UP000054342">
    <property type="component" value="Unassembled WGS sequence"/>
</dbReference>
<feature type="region of interest" description="Disordered" evidence="1">
    <location>
        <begin position="1"/>
        <end position="28"/>
    </location>
</feature>
<reference evidence="2 3" key="1">
    <citation type="submission" date="2015-01" db="EMBL/GenBank/DDBJ databases">
        <title>The Genome Sequence of Exophiala xenobiotica CBS118157.</title>
        <authorList>
            <consortium name="The Broad Institute Genomics Platform"/>
            <person name="Cuomo C."/>
            <person name="de Hoog S."/>
            <person name="Gorbushina A."/>
            <person name="Stielow B."/>
            <person name="Teixiera M."/>
            <person name="Abouelleil A."/>
            <person name="Chapman S.B."/>
            <person name="Priest M."/>
            <person name="Young S.K."/>
            <person name="Wortman J."/>
            <person name="Nusbaum C."/>
            <person name="Birren B."/>
        </authorList>
    </citation>
    <scope>NUCLEOTIDE SEQUENCE [LARGE SCALE GENOMIC DNA]</scope>
    <source>
        <strain evidence="2 3">CBS 118157</strain>
    </source>
</reference>
<evidence type="ECO:0000256" key="1">
    <source>
        <dbReference type="SAM" id="MobiDB-lite"/>
    </source>
</evidence>
<dbReference type="EMBL" id="KN847319">
    <property type="protein sequence ID" value="KIW57251.1"/>
    <property type="molecule type" value="Genomic_DNA"/>
</dbReference>
<keyword evidence="3" id="KW-1185">Reference proteome</keyword>
<accession>A0A0D2BXT6</accession>
<proteinExistence type="predicted"/>
<name>A0A0D2BXT6_9EURO</name>
<evidence type="ECO:0000313" key="3">
    <source>
        <dbReference type="Proteomes" id="UP000054342"/>
    </source>
</evidence>
<gene>
    <name evidence="2" type="ORF">PV05_05827</name>
</gene>
<dbReference type="RefSeq" id="XP_013317835.1">
    <property type="nucleotide sequence ID" value="XM_013462381.1"/>
</dbReference>
<dbReference type="AlphaFoldDB" id="A0A0D2BXT6"/>
<organism evidence="2 3">
    <name type="scientific">Exophiala xenobiotica</name>
    <dbReference type="NCBI Taxonomy" id="348802"/>
    <lineage>
        <taxon>Eukaryota</taxon>
        <taxon>Fungi</taxon>
        <taxon>Dikarya</taxon>
        <taxon>Ascomycota</taxon>
        <taxon>Pezizomycotina</taxon>
        <taxon>Eurotiomycetes</taxon>
        <taxon>Chaetothyriomycetidae</taxon>
        <taxon>Chaetothyriales</taxon>
        <taxon>Herpotrichiellaceae</taxon>
        <taxon>Exophiala</taxon>
    </lineage>
</organism>
<feature type="compositionally biased region" description="Acidic residues" evidence="1">
    <location>
        <begin position="1"/>
        <end position="26"/>
    </location>
</feature>